<protein>
    <recommendedName>
        <fullName evidence="1">F-box domain-containing protein</fullName>
    </recommendedName>
</protein>
<dbReference type="SMART" id="SM00256">
    <property type="entry name" value="FBOX"/>
    <property type="match status" value="1"/>
</dbReference>
<dbReference type="PROSITE" id="PS50181">
    <property type="entry name" value="FBOX"/>
    <property type="match status" value="1"/>
</dbReference>
<dbReference type="PANTHER" id="PTHR31672">
    <property type="entry name" value="BNACNNG10540D PROTEIN"/>
    <property type="match status" value="1"/>
</dbReference>
<dbReference type="InterPro" id="IPR001810">
    <property type="entry name" value="F-box_dom"/>
</dbReference>
<dbReference type="Pfam" id="PF00646">
    <property type="entry name" value="F-box"/>
    <property type="match status" value="1"/>
</dbReference>
<dbReference type="Pfam" id="PF07734">
    <property type="entry name" value="FBA_1"/>
    <property type="match status" value="1"/>
</dbReference>
<organism evidence="2 3">
    <name type="scientific">Vicia faba</name>
    <name type="common">Broad bean</name>
    <name type="synonym">Faba vulgaris</name>
    <dbReference type="NCBI Taxonomy" id="3906"/>
    <lineage>
        <taxon>Eukaryota</taxon>
        <taxon>Viridiplantae</taxon>
        <taxon>Streptophyta</taxon>
        <taxon>Embryophyta</taxon>
        <taxon>Tracheophyta</taxon>
        <taxon>Spermatophyta</taxon>
        <taxon>Magnoliopsida</taxon>
        <taxon>eudicotyledons</taxon>
        <taxon>Gunneridae</taxon>
        <taxon>Pentapetalae</taxon>
        <taxon>rosids</taxon>
        <taxon>fabids</taxon>
        <taxon>Fabales</taxon>
        <taxon>Fabaceae</taxon>
        <taxon>Papilionoideae</taxon>
        <taxon>50 kb inversion clade</taxon>
        <taxon>NPAAA clade</taxon>
        <taxon>Hologalegina</taxon>
        <taxon>IRL clade</taxon>
        <taxon>Fabeae</taxon>
        <taxon>Vicia</taxon>
    </lineage>
</organism>
<dbReference type="InterPro" id="IPR017451">
    <property type="entry name" value="F-box-assoc_interact_dom"/>
</dbReference>
<proteinExistence type="predicted"/>
<keyword evidence="3" id="KW-1185">Reference proteome</keyword>
<dbReference type="Gene3D" id="1.20.1280.50">
    <property type="match status" value="1"/>
</dbReference>
<dbReference type="InterPro" id="IPR050796">
    <property type="entry name" value="SCF_F-box_component"/>
</dbReference>
<gene>
    <name evidence="2" type="ORF">VFH_V029880</name>
</gene>
<accession>A0AAV1ATE9</accession>
<evidence type="ECO:0000259" key="1">
    <source>
        <dbReference type="PROSITE" id="PS50181"/>
    </source>
</evidence>
<dbReference type="AlphaFoldDB" id="A0AAV1ATE9"/>
<dbReference type="InterPro" id="IPR036047">
    <property type="entry name" value="F-box-like_dom_sf"/>
</dbReference>
<name>A0AAV1ATE9_VICFA</name>
<evidence type="ECO:0000313" key="3">
    <source>
        <dbReference type="Proteomes" id="UP001157006"/>
    </source>
</evidence>
<sequence length="408" mass="46807">MDLPPSQTRRAPSLPSSPPTLPDEIMAEVVSFLSVKSLMQMKCVSKFFNSLISDPTFIKTHLRRSARNPQLTLVSGKCVADFRFVTLPISKFLENPLITVPENPFHPLLDTVHYWLVGSCNGLLCFAHYSSFTGSYRDCWLNFYNPATNTLSKKLGYFKDYCKHRYFFSRYAFGYDSLTDNYKVAALRLTGDGEIGGETGDSETQLRTEVRVFSLKDNVWRDIQGFPVGPLRLTLPSENHGVYLNGSLIWLALRNSYSADRFYHSNDITLDQFVIISLDLGAERHVELIPPQGLEEVPLIEPTISVLMESLCFCHDFKQTCLVIWQMKEFGVGESWTQLYRIKYQNLQHIGCWLPLHISENKNTLVLANKRELLAIIYDWANNRVEIVTNKPRWAFCKDYVESLVSVR</sequence>
<dbReference type="SUPFAM" id="SSF81383">
    <property type="entry name" value="F-box domain"/>
    <property type="match status" value="1"/>
</dbReference>
<dbReference type="Proteomes" id="UP001157006">
    <property type="component" value="Chromosome 5"/>
</dbReference>
<dbReference type="PANTHER" id="PTHR31672:SF13">
    <property type="entry name" value="F-BOX PROTEIN CPR30-LIKE"/>
    <property type="match status" value="1"/>
</dbReference>
<dbReference type="InterPro" id="IPR006527">
    <property type="entry name" value="F-box-assoc_dom_typ1"/>
</dbReference>
<dbReference type="EMBL" id="OX451740">
    <property type="protein sequence ID" value="CAI8612345.1"/>
    <property type="molecule type" value="Genomic_DNA"/>
</dbReference>
<reference evidence="2 3" key="1">
    <citation type="submission" date="2023-01" db="EMBL/GenBank/DDBJ databases">
        <authorList>
            <person name="Kreplak J."/>
        </authorList>
    </citation>
    <scope>NUCLEOTIDE SEQUENCE [LARGE SCALE GENOMIC DNA]</scope>
</reference>
<dbReference type="NCBIfam" id="TIGR01640">
    <property type="entry name" value="F_box_assoc_1"/>
    <property type="match status" value="1"/>
</dbReference>
<evidence type="ECO:0000313" key="2">
    <source>
        <dbReference type="EMBL" id="CAI8612345.1"/>
    </source>
</evidence>
<feature type="domain" description="F-box" evidence="1">
    <location>
        <begin position="15"/>
        <end position="61"/>
    </location>
</feature>